<sequence>MRIYTILLILMLISFGLYQRSVINELKGENKLLTEQRDEAIKTNKSLVSTINEIEKDRDRKLVILDEMVKSKDRSKDSIKKIIKEVENENSNIDISIRTARSILNRMYEQTYDNNKSRD</sequence>
<dbReference type="EMBL" id="VOAP01000003">
    <property type="protein sequence ID" value="TWO22634.1"/>
    <property type="molecule type" value="Genomic_DNA"/>
</dbReference>
<evidence type="ECO:0000313" key="2">
    <source>
        <dbReference type="Proteomes" id="UP000321812"/>
    </source>
</evidence>
<accession>A0A562XKG1</accession>
<dbReference type="Proteomes" id="UP000321812">
    <property type="component" value="Unassembled WGS sequence"/>
</dbReference>
<evidence type="ECO:0000313" key="1">
    <source>
        <dbReference type="EMBL" id="TWO22634.1"/>
    </source>
</evidence>
<name>A0A562XKG1_CAMHY</name>
<organism evidence="1 2">
    <name type="scientific">Campylobacter hyointestinalis</name>
    <dbReference type="NCBI Taxonomy" id="198"/>
    <lineage>
        <taxon>Bacteria</taxon>
        <taxon>Pseudomonadati</taxon>
        <taxon>Campylobacterota</taxon>
        <taxon>Epsilonproteobacteria</taxon>
        <taxon>Campylobacterales</taxon>
        <taxon>Campylobacteraceae</taxon>
        <taxon>Campylobacter</taxon>
    </lineage>
</organism>
<reference evidence="1 2" key="1">
    <citation type="submission" date="2019-07" db="EMBL/GenBank/DDBJ databases">
        <title>Rapid identification of Enteric Bacteria from Whole Genome Sequences (WGS) using Average Nucleotide Identity (ANI).</title>
        <authorList>
            <person name="Lane C."/>
        </authorList>
    </citation>
    <scope>NUCLEOTIDE SEQUENCE [LARGE SCALE GENOMIC DNA]</scope>
    <source>
        <strain evidence="1 2">D2411</strain>
    </source>
</reference>
<protein>
    <submittedName>
        <fullName evidence="1">Uncharacterized protein</fullName>
    </submittedName>
</protein>
<gene>
    <name evidence="1" type="ORF">YZ82_01580</name>
</gene>
<comment type="caution">
    <text evidence="1">The sequence shown here is derived from an EMBL/GenBank/DDBJ whole genome shotgun (WGS) entry which is preliminary data.</text>
</comment>
<proteinExistence type="predicted"/>
<dbReference type="RefSeq" id="WP_147496883.1">
    <property type="nucleotide sequence ID" value="NZ_VOAP01000003.1"/>
</dbReference>
<dbReference type="AlphaFoldDB" id="A0A562XKG1"/>